<accession>A0AC61U434</accession>
<name>A0AC61U434_9MICO</name>
<proteinExistence type="predicted"/>
<protein>
    <submittedName>
        <fullName evidence="1">Uncharacterized protein</fullName>
    </submittedName>
</protein>
<evidence type="ECO:0000313" key="2">
    <source>
        <dbReference type="Proteomes" id="UP001059663"/>
    </source>
</evidence>
<evidence type="ECO:0000313" key="1">
    <source>
        <dbReference type="EMBL" id="UUZ44743.1"/>
    </source>
</evidence>
<reference evidence="1" key="1">
    <citation type="submission" date="2021-11" db="EMBL/GenBank/DDBJ databases">
        <title>Study of the species diversity of bacterial strains isolated from a unique natural object - Shulgan-Tash cave (Bashkiria).</title>
        <authorList>
            <person name="Sazanova A.L."/>
            <person name="Chirak E.R."/>
            <person name="Safronova V.I."/>
        </authorList>
    </citation>
    <scope>NUCLEOTIDE SEQUENCE</scope>
    <source>
        <strain evidence="1">P1</strain>
    </source>
</reference>
<dbReference type="Proteomes" id="UP001059663">
    <property type="component" value="Chromosome"/>
</dbReference>
<gene>
    <name evidence="1" type="ORF">LP422_20980</name>
</gene>
<dbReference type="EMBL" id="CP087977">
    <property type="protein sequence ID" value="UUZ44743.1"/>
    <property type="molecule type" value="Genomic_DNA"/>
</dbReference>
<organism evidence="1 2">
    <name type="scientific">Janibacter limosus</name>
    <dbReference type="NCBI Taxonomy" id="53458"/>
    <lineage>
        <taxon>Bacteria</taxon>
        <taxon>Bacillati</taxon>
        <taxon>Actinomycetota</taxon>
        <taxon>Actinomycetes</taxon>
        <taxon>Micrococcales</taxon>
        <taxon>Intrasporangiaceae</taxon>
        <taxon>Janibacter</taxon>
    </lineage>
</organism>
<sequence>MTPKSIRADNGSIFLSTHLRAVMTDLGVDLLTSRVGHPTDNAHIERWHETLQRAYQQIPGFKGRNVQERGRYVGHEAFEPLLTARELQQHLHRFIALDYHRNHHEGIALPGLEGGRFTPLERFDMLSEVTGRILVPQHPDLIFQFLPIRWLTPGNAGIEYRGLTYDGPVMHELTGLAPRTFRARDNKVPFFYDPHDRTRLWHRSRTDGRIHELRWRQAHLVDAPLTDTVVQRARQLIAHRGGNAALSRRGTMLEIVDAITELTTPASTDEWRAQLATAHLRHERALLDHSEAEAARQMVKGRAPSPSKDPGETSPTGQVLPFPTPESQTSGDFDWDAPWPDYRGKP</sequence>